<sequence>DFIIMLDSQEGETEIECVYIEEKIRRKISQNECISSIGTGSSWPTALAVKRSSSTALPNLW</sequence>
<keyword evidence="2" id="KW-1185">Reference proteome</keyword>
<dbReference type="Proteomes" id="UP000789901">
    <property type="component" value="Unassembled WGS sequence"/>
</dbReference>
<proteinExistence type="predicted"/>
<feature type="non-terminal residue" evidence="1">
    <location>
        <position position="1"/>
    </location>
</feature>
<organism evidence="1 2">
    <name type="scientific">Gigaspora margarita</name>
    <dbReference type="NCBI Taxonomy" id="4874"/>
    <lineage>
        <taxon>Eukaryota</taxon>
        <taxon>Fungi</taxon>
        <taxon>Fungi incertae sedis</taxon>
        <taxon>Mucoromycota</taxon>
        <taxon>Glomeromycotina</taxon>
        <taxon>Glomeromycetes</taxon>
        <taxon>Diversisporales</taxon>
        <taxon>Gigasporaceae</taxon>
        <taxon>Gigaspora</taxon>
    </lineage>
</organism>
<name>A0ABN7VI43_GIGMA</name>
<comment type="caution">
    <text evidence="1">The sequence shown here is derived from an EMBL/GenBank/DDBJ whole genome shotgun (WGS) entry which is preliminary data.</text>
</comment>
<evidence type="ECO:0000313" key="1">
    <source>
        <dbReference type="EMBL" id="CAG8771087.1"/>
    </source>
</evidence>
<protein>
    <submittedName>
        <fullName evidence="1">35814_t:CDS:1</fullName>
    </submittedName>
</protein>
<accession>A0ABN7VI43</accession>
<dbReference type="EMBL" id="CAJVQB010014850">
    <property type="protein sequence ID" value="CAG8771087.1"/>
    <property type="molecule type" value="Genomic_DNA"/>
</dbReference>
<evidence type="ECO:0000313" key="2">
    <source>
        <dbReference type="Proteomes" id="UP000789901"/>
    </source>
</evidence>
<reference evidence="1 2" key="1">
    <citation type="submission" date="2021-06" db="EMBL/GenBank/DDBJ databases">
        <authorList>
            <person name="Kallberg Y."/>
            <person name="Tangrot J."/>
            <person name="Rosling A."/>
        </authorList>
    </citation>
    <scope>NUCLEOTIDE SEQUENCE [LARGE SCALE GENOMIC DNA]</scope>
    <source>
        <strain evidence="1 2">120-4 pot B 10/14</strain>
    </source>
</reference>
<gene>
    <name evidence="1" type="ORF">GMARGA_LOCUS18527</name>
</gene>